<keyword evidence="1" id="KW-0678">Repressor</keyword>
<evidence type="ECO:0000256" key="2">
    <source>
        <dbReference type="ARBA" id="ARBA00023015"/>
    </source>
</evidence>
<dbReference type="Proteomes" id="UP000078486">
    <property type="component" value="Unassembled WGS sequence"/>
</dbReference>
<dbReference type="GO" id="GO:0000976">
    <property type="term" value="F:transcription cis-regulatory region binding"/>
    <property type="evidence" value="ECO:0007669"/>
    <property type="project" value="TreeGrafter"/>
</dbReference>
<dbReference type="Gene3D" id="1.10.260.40">
    <property type="entry name" value="lambda repressor-like DNA-binding domains"/>
    <property type="match status" value="1"/>
</dbReference>
<proteinExistence type="predicted"/>
<dbReference type="InterPro" id="IPR028082">
    <property type="entry name" value="Peripla_BP_I"/>
</dbReference>
<evidence type="ECO:0000256" key="3">
    <source>
        <dbReference type="ARBA" id="ARBA00023125"/>
    </source>
</evidence>
<dbReference type="EMBL" id="LRRQ01000106">
    <property type="protein sequence ID" value="OAM89082.1"/>
    <property type="molecule type" value="Genomic_DNA"/>
</dbReference>
<accession>A0A178IGD9</accession>
<dbReference type="OrthoDB" id="192677at2"/>
<organism evidence="6 7">
    <name type="scientific">Termitidicoccus mucosus</name>
    <dbReference type="NCBI Taxonomy" id="1184151"/>
    <lineage>
        <taxon>Bacteria</taxon>
        <taxon>Pseudomonadati</taxon>
        <taxon>Verrucomicrobiota</taxon>
        <taxon>Opitutia</taxon>
        <taxon>Opitutales</taxon>
        <taxon>Opitutaceae</taxon>
        <taxon>Termitidicoccus</taxon>
    </lineage>
</organism>
<dbReference type="SMART" id="SM00354">
    <property type="entry name" value="HTH_LACI"/>
    <property type="match status" value="1"/>
</dbReference>
<dbReference type="SUPFAM" id="SSF53822">
    <property type="entry name" value="Periplasmic binding protein-like I"/>
    <property type="match status" value="1"/>
</dbReference>
<dbReference type="PROSITE" id="PS50932">
    <property type="entry name" value="HTH_LACI_2"/>
    <property type="match status" value="1"/>
</dbReference>
<dbReference type="Pfam" id="PF00356">
    <property type="entry name" value="LacI"/>
    <property type="match status" value="1"/>
</dbReference>
<dbReference type="Gene3D" id="3.40.50.2300">
    <property type="match status" value="1"/>
</dbReference>
<evidence type="ECO:0000313" key="6">
    <source>
        <dbReference type="EMBL" id="OAM89082.1"/>
    </source>
</evidence>
<protein>
    <recommendedName>
        <fullName evidence="5">HTH lacI-type domain-containing protein</fullName>
    </recommendedName>
</protein>
<dbReference type="AlphaFoldDB" id="A0A178IGD9"/>
<keyword evidence="4" id="KW-0804">Transcription</keyword>
<evidence type="ECO:0000259" key="5">
    <source>
        <dbReference type="PROSITE" id="PS50932"/>
    </source>
</evidence>
<dbReference type="PANTHER" id="PTHR30146:SF148">
    <property type="entry name" value="HTH-TYPE TRANSCRIPTIONAL REPRESSOR PURR-RELATED"/>
    <property type="match status" value="1"/>
</dbReference>
<comment type="caution">
    <text evidence="6">The sequence shown here is derived from an EMBL/GenBank/DDBJ whole genome shotgun (WGS) entry which is preliminary data.</text>
</comment>
<evidence type="ECO:0000256" key="1">
    <source>
        <dbReference type="ARBA" id="ARBA00022491"/>
    </source>
</evidence>
<dbReference type="InterPro" id="IPR000843">
    <property type="entry name" value="HTH_LacI"/>
</dbReference>
<dbReference type="SUPFAM" id="SSF47413">
    <property type="entry name" value="lambda repressor-like DNA-binding domains"/>
    <property type="match status" value="1"/>
</dbReference>
<keyword evidence="7" id="KW-1185">Reference proteome</keyword>
<reference evidence="6 7" key="1">
    <citation type="submission" date="2016-01" db="EMBL/GenBank/DDBJ databases">
        <title>High potential of lignocellulose degradation of a new Verrucomicrobia species.</title>
        <authorList>
            <person name="Wang Y."/>
            <person name="Shi Y."/>
            <person name="Qiu Z."/>
            <person name="Liu S."/>
            <person name="Yang H."/>
        </authorList>
    </citation>
    <scope>NUCLEOTIDE SEQUENCE [LARGE SCALE GENOMIC DNA]</scope>
    <source>
        <strain evidence="6 7">TSB47</strain>
    </source>
</reference>
<dbReference type="InterPro" id="IPR010982">
    <property type="entry name" value="Lambda_DNA-bd_dom_sf"/>
</dbReference>
<dbReference type="PANTHER" id="PTHR30146">
    <property type="entry name" value="LACI-RELATED TRANSCRIPTIONAL REPRESSOR"/>
    <property type="match status" value="1"/>
</dbReference>
<dbReference type="STRING" id="1184151.AW736_14910"/>
<feature type="domain" description="HTH lacI-type" evidence="5">
    <location>
        <begin position="4"/>
        <end position="58"/>
    </location>
</feature>
<evidence type="ECO:0000313" key="7">
    <source>
        <dbReference type="Proteomes" id="UP000078486"/>
    </source>
</evidence>
<evidence type="ECO:0000256" key="4">
    <source>
        <dbReference type="ARBA" id="ARBA00023163"/>
    </source>
</evidence>
<gene>
    <name evidence="6" type="ORF">AW736_14910</name>
</gene>
<dbReference type="GO" id="GO:0003700">
    <property type="term" value="F:DNA-binding transcription factor activity"/>
    <property type="evidence" value="ECO:0007669"/>
    <property type="project" value="TreeGrafter"/>
</dbReference>
<sequence>MPTPTLRTLAKSLGLSRTTVSEALRGSPCVKADTMERVRAAAKAAGYQPNPLAGAVMSELRRSRGGTFRGVIAILTLDEPDRPDYAKRFYREFTRGATERAATLGFKVEAFTAGGKTGITMHRLDQILQSRGIQGIIILPVWGDPDFSALSWSRYAGVYTDYYIKQPALHAICPDHYRSLINVLHRLHALGYKRPGLFMQKHHDERLLYRWQGAFLSFQYNHPEAGNVPPLVADEITRDNFEPWFRKHAPDVVLGHQSEAIDWMRAAGARIPKTQGFFCLNTLRQHTPCAGLDQCPETIGSRAAEAVIAKLHRNECGATSTVSLTTIPSHWVDGPTIRSKPLKSRIDELRQASSLPGNLAL</sequence>
<keyword evidence="3" id="KW-0238">DNA-binding</keyword>
<name>A0A178IGD9_9BACT</name>
<dbReference type="CDD" id="cd01392">
    <property type="entry name" value="HTH_LacI"/>
    <property type="match status" value="1"/>
</dbReference>
<keyword evidence="2" id="KW-0805">Transcription regulation</keyword>